<feature type="domain" description="Peptidase M20 dimerisation" evidence="1">
    <location>
        <begin position="187"/>
        <end position="284"/>
    </location>
</feature>
<keyword evidence="3" id="KW-1185">Reference proteome</keyword>
<dbReference type="Gene3D" id="3.40.630.10">
    <property type="entry name" value="Zn peptidases"/>
    <property type="match status" value="1"/>
</dbReference>
<dbReference type="InterPro" id="IPR017439">
    <property type="entry name" value="Amidohydrolase"/>
</dbReference>
<dbReference type="InterPro" id="IPR036264">
    <property type="entry name" value="Bact_exopeptidase_dim_dom"/>
</dbReference>
<name>A0ABR6VMU9_9FIRM</name>
<gene>
    <name evidence="2" type="ORF">H8J70_11255</name>
</gene>
<dbReference type="RefSeq" id="WP_186504388.1">
    <property type="nucleotide sequence ID" value="NZ_JACOGK010000043.1"/>
</dbReference>
<dbReference type="NCBIfam" id="TIGR01891">
    <property type="entry name" value="amidohydrolases"/>
    <property type="match status" value="1"/>
</dbReference>
<evidence type="ECO:0000259" key="1">
    <source>
        <dbReference type="Pfam" id="PF07687"/>
    </source>
</evidence>
<proteinExistence type="predicted"/>
<reference evidence="2 3" key="1">
    <citation type="submission" date="2020-08" db="EMBL/GenBank/DDBJ databases">
        <authorList>
            <person name="Liu C."/>
            <person name="Sun Q."/>
        </authorList>
    </citation>
    <scope>NUCLEOTIDE SEQUENCE [LARGE SCALE GENOMIC DNA]</scope>
    <source>
        <strain evidence="2 3">NSJ-59</strain>
    </source>
</reference>
<protein>
    <submittedName>
        <fullName evidence="2">Amidohydrolase</fullName>
    </submittedName>
</protein>
<dbReference type="Gene3D" id="3.30.70.360">
    <property type="match status" value="1"/>
</dbReference>
<dbReference type="Pfam" id="PF07687">
    <property type="entry name" value="M20_dimer"/>
    <property type="match status" value="1"/>
</dbReference>
<accession>A0ABR6VMU9</accession>
<dbReference type="EMBL" id="JACOGK010000043">
    <property type="protein sequence ID" value="MBC3537816.1"/>
    <property type="molecule type" value="Genomic_DNA"/>
</dbReference>
<dbReference type="Pfam" id="PF01546">
    <property type="entry name" value="Peptidase_M20"/>
    <property type="match status" value="1"/>
</dbReference>
<dbReference type="Proteomes" id="UP000606870">
    <property type="component" value="Unassembled WGS sequence"/>
</dbReference>
<dbReference type="InterPro" id="IPR011650">
    <property type="entry name" value="Peptidase_M20_dimer"/>
</dbReference>
<organism evidence="2 3">
    <name type="scientific">Megasphaera hominis</name>
    <dbReference type="NCBI Taxonomy" id="159836"/>
    <lineage>
        <taxon>Bacteria</taxon>
        <taxon>Bacillati</taxon>
        <taxon>Bacillota</taxon>
        <taxon>Negativicutes</taxon>
        <taxon>Veillonellales</taxon>
        <taxon>Veillonellaceae</taxon>
        <taxon>Megasphaera</taxon>
    </lineage>
</organism>
<sequence>MITDDLMEKYKQEIIDLRRTFHEHPELSFEEVETTKRIAAILDNWGIPYEINPDKHVGLVAKLTGGHPGKAVALRSDIDGLPVLEKTGFPYASQVEGKMHACGHDSHMAMLLGAIRMLMDLKDEIYGDVYFVFQPAEELGVGAKYMMQFGDWFSKIGAIFGGHIWPTVPAGTIGIRVNEFMAAADEFIIRVHGVQAHGSEPWMGVDAVVVGSAIVMNLQSLVSREFNALDPVVITIGTFQSGDRWNIVSGEAELRGTTRYFRKKLSKDIQEKMNRVIQETAKAYGATAEFIYNLAVMPTVNDPECTAIARQAVTEVLGAEAIHENDLVMGGEDFSFYQDQKPGCFVFVGTYNPDCNAVYSNHSNYFTIDETVLAGGSRVYAQMAIDWLAKNR</sequence>
<evidence type="ECO:0000313" key="2">
    <source>
        <dbReference type="EMBL" id="MBC3537816.1"/>
    </source>
</evidence>
<dbReference type="PANTHER" id="PTHR11014:SF63">
    <property type="entry name" value="METALLOPEPTIDASE, PUTATIVE (AFU_ORTHOLOGUE AFUA_6G09600)-RELATED"/>
    <property type="match status" value="1"/>
</dbReference>
<dbReference type="SUPFAM" id="SSF53187">
    <property type="entry name" value="Zn-dependent exopeptidases"/>
    <property type="match status" value="1"/>
</dbReference>
<comment type="caution">
    <text evidence="2">The sequence shown here is derived from an EMBL/GenBank/DDBJ whole genome shotgun (WGS) entry which is preliminary data.</text>
</comment>
<dbReference type="InterPro" id="IPR002933">
    <property type="entry name" value="Peptidase_M20"/>
</dbReference>
<evidence type="ECO:0000313" key="3">
    <source>
        <dbReference type="Proteomes" id="UP000606870"/>
    </source>
</evidence>
<dbReference type="PANTHER" id="PTHR11014">
    <property type="entry name" value="PEPTIDASE M20 FAMILY MEMBER"/>
    <property type="match status" value="1"/>
</dbReference>
<dbReference type="SUPFAM" id="SSF55031">
    <property type="entry name" value="Bacterial exopeptidase dimerisation domain"/>
    <property type="match status" value="1"/>
</dbReference>
<dbReference type="PIRSF" id="PIRSF005962">
    <property type="entry name" value="Pept_M20D_amidohydro"/>
    <property type="match status" value="1"/>
</dbReference>